<keyword evidence="1" id="KW-0813">Transport</keyword>
<evidence type="ECO:0000256" key="5">
    <source>
        <dbReference type="ARBA" id="ARBA00022967"/>
    </source>
</evidence>
<dbReference type="InterPro" id="IPR017879">
    <property type="entry name" value="PotA_ATP-bd"/>
</dbReference>
<organism evidence="8">
    <name type="scientific">marine metagenome</name>
    <dbReference type="NCBI Taxonomy" id="408172"/>
    <lineage>
        <taxon>unclassified sequences</taxon>
        <taxon>metagenomes</taxon>
        <taxon>ecological metagenomes</taxon>
    </lineage>
</organism>
<reference evidence="8" key="1">
    <citation type="submission" date="2018-05" db="EMBL/GenBank/DDBJ databases">
        <authorList>
            <person name="Lanie J.A."/>
            <person name="Ng W.-L."/>
            <person name="Kazmierczak K.M."/>
            <person name="Andrzejewski T.M."/>
            <person name="Davidsen T.M."/>
            <person name="Wayne K.J."/>
            <person name="Tettelin H."/>
            <person name="Glass J.I."/>
            <person name="Rusch D."/>
            <person name="Podicherti R."/>
            <person name="Tsui H.-C.T."/>
            <person name="Winkler M.E."/>
        </authorList>
    </citation>
    <scope>NUCLEOTIDE SEQUENCE</scope>
</reference>
<keyword evidence="4" id="KW-0067">ATP-binding</keyword>
<dbReference type="FunFam" id="3.40.50.300:FF:000133">
    <property type="entry name" value="Spermidine/putrescine import ATP-binding protein PotA"/>
    <property type="match status" value="1"/>
</dbReference>
<dbReference type="InterPro" id="IPR027417">
    <property type="entry name" value="P-loop_NTPase"/>
</dbReference>
<protein>
    <recommendedName>
        <fullName evidence="7">ABC transporter domain-containing protein</fullName>
    </recommendedName>
</protein>
<proteinExistence type="predicted"/>
<keyword evidence="6" id="KW-0472">Membrane</keyword>
<evidence type="ECO:0000256" key="4">
    <source>
        <dbReference type="ARBA" id="ARBA00022840"/>
    </source>
</evidence>
<evidence type="ECO:0000256" key="1">
    <source>
        <dbReference type="ARBA" id="ARBA00022448"/>
    </source>
</evidence>
<dbReference type="InterPro" id="IPR003439">
    <property type="entry name" value="ABC_transporter-like_ATP-bd"/>
</dbReference>
<dbReference type="InterPro" id="IPR050093">
    <property type="entry name" value="ABC_SmlMolc_Importer"/>
</dbReference>
<dbReference type="GO" id="GO:0016887">
    <property type="term" value="F:ATP hydrolysis activity"/>
    <property type="evidence" value="ECO:0007669"/>
    <property type="project" value="InterPro"/>
</dbReference>
<evidence type="ECO:0000256" key="6">
    <source>
        <dbReference type="ARBA" id="ARBA00023136"/>
    </source>
</evidence>
<dbReference type="NCBIfam" id="TIGR01187">
    <property type="entry name" value="potA"/>
    <property type="match status" value="1"/>
</dbReference>
<dbReference type="GO" id="GO:0015594">
    <property type="term" value="F:ABC-type putrescine transporter activity"/>
    <property type="evidence" value="ECO:0007669"/>
    <property type="project" value="InterPro"/>
</dbReference>
<dbReference type="InterPro" id="IPR003593">
    <property type="entry name" value="AAA+_ATPase"/>
</dbReference>
<dbReference type="InterPro" id="IPR017871">
    <property type="entry name" value="ABC_transporter-like_CS"/>
</dbReference>
<feature type="non-terminal residue" evidence="8">
    <location>
        <position position="279"/>
    </location>
</feature>
<evidence type="ECO:0000259" key="7">
    <source>
        <dbReference type="PROSITE" id="PS50893"/>
    </source>
</evidence>
<dbReference type="InterPro" id="IPR005893">
    <property type="entry name" value="PotA-like"/>
</dbReference>
<dbReference type="SMART" id="SM00382">
    <property type="entry name" value="AAA"/>
    <property type="match status" value="1"/>
</dbReference>
<dbReference type="PROSITE" id="PS50893">
    <property type="entry name" value="ABC_TRANSPORTER_2"/>
    <property type="match status" value="1"/>
</dbReference>
<evidence type="ECO:0000256" key="2">
    <source>
        <dbReference type="ARBA" id="ARBA00022475"/>
    </source>
</evidence>
<feature type="domain" description="ABC transporter" evidence="7">
    <location>
        <begin position="5"/>
        <end position="235"/>
    </location>
</feature>
<dbReference type="CDD" id="cd03300">
    <property type="entry name" value="ABC_PotA_N"/>
    <property type="match status" value="1"/>
</dbReference>
<sequence length="279" mass="30506">MTSAVELSGITKRFGDVVAVDNVDLSIADGEFFAMLGPSGCGKTTTLRLIAGLEFPTEGSLSIFGQEVGTLTPDKRPVNTVFQNYALFPHLTVLENIGFGLKMQGIDKETTRSRSMEMIELVQLDGLAERKPSQMSGGQQQRVALARALVNQPKVLLLDEPLGALDLKLRQEMQLELKKLQRDVGISFVFVTHDQEEALTMSDRIAVMDDGKLLQVATPEEIYERPANRFVADFIGQTNLLEGTVSDAETVILENGISVRAKNGFTAGTHVAVSLRPER</sequence>
<dbReference type="PROSITE" id="PS00211">
    <property type="entry name" value="ABC_TRANSPORTER_1"/>
    <property type="match status" value="1"/>
</dbReference>
<dbReference type="PANTHER" id="PTHR42781">
    <property type="entry name" value="SPERMIDINE/PUTRESCINE IMPORT ATP-BINDING PROTEIN POTA"/>
    <property type="match status" value="1"/>
</dbReference>
<evidence type="ECO:0000256" key="3">
    <source>
        <dbReference type="ARBA" id="ARBA00022741"/>
    </source>
</evidence>
<dbReference type="SUPFAM" id="SSF52540">
    <property type="entry name" value="P-loop containing nucleoside triphosphate hydrolases"/>
    <property type="match status" value="1"/>
</dbReference>
<dbReference type="Gene3D" id="3.40.50.300">
    <property type="entry name" value="P-loop containing nucleotide triphosphate hydrolases"/>
    <property type="match status" value="1"/>
</dbReference>
<evidence type="ECO:0000313" key="8">
    <source>
        <dbReference type="EMBL" id="SVD12649.1"/>
    </source>
</evidence>
<keyword evidence="5" id="KW-1278">Translocase</keyword>
<dbReference type="AlphaFoldDB" id="A0A382SRU3"/>
<dbReference type="Gene3D" id="2.40.50.100">
    <property type="match status" value="1"/>
</dbReference>
<accession>A0A382SRU3</accession>
<dbReference type="Pfam" id="PF00005">
    <property type="entry name" value="ABC_tran"/>
    <property type="match status" value="1"/>
</dbReference>
<name>A0A382SRU3_9ZZZZ</name>
<gene>
    <name evidence="8" type="ORF">METZ01_LOCUS365503</name>
</gene>
<keyword evidence="3" id="KW-0547">Nucleotide-binding</keyword>
<keyword evidence="2" id="KW-1003">Cell membrane</keyword>
<dbReference type="EMBL" id="UINC01131128">
    <property type="protein sequence ID" value="SVD12649.1"/>
    <property type="molecule type" value="Genomic_DNA"/>
</dbReference>
<dbReference type="GO" id="GO:0005524">
    <property type="term" value="F:ATP binding"/>
    <property type="evidence" value="ECO:0007669"/>
    <property type="project" value="UniProtKB-KW"/>
</dbReference>
<dbReference type="GO" id="GO:0043190">
    <property type="term" value="C:ATP-binding cassette (ABC) transporter complex"/>
    <property type="evidence" value="ECO:0007669"/>
    <property type="project" value="InterPro"/>
</dbReference>
<dbReference type="PANTHER" id="PTHR42781:SF4">
    <property type="entry name" value="SPERMIDINE_PUTRESCINE IMPORT ATP-BINDING PROTEIN POTA"/>
    <property type="match status" value="1"/>
</dbReference>